<proteinExistence type="inferred from homology"/>
<dbReference type="InterPro" id="IPR029058">
    <property type="entry name" value="AB_hydrolase_fold"/>
</dbReference>
<dbReference type="InterPro" id="IPR051299">
    <property type="entry name" value="AB_hydrolase_lip/est"/>
</dbReference>
<dbReference type="GO" id="GO:0030600">
    <property type="term" value="F:feruloyl esterase activity"/>
    <property type="evidence" value="ECO:0007669"/>
    <property type="project" value="UniProtKB-EC"/>
</dbReference>
<dbReference type="Pfam" id="PF03893">
    <property type="entry name" value="Lipase3_N"/>
    <property type="match status" value="1"/>
</dbReference>
<keyword evidence="2" id="KW-0719">Serine esterase</keyword>
<accession>A0A1L9RM36</accession>
<evidence type="ECO:0000313" key="12">
    <source>
        <dbReference type="Proteomes" id="UP000184383"/>
    </source>
</evidence>
<dbReference type="InterPro" id="IPR002921">
    <property type="entry name" value="Fungal_lipase-type"/>
</dbReference>
<keyword evidence="12" id="KW-1185">Reference proteome</keyword>
<keyword evidence="3 8" id="KW-0732">Signal</keyword>
<evidence type="ECO:0000256" key="8">
    <source>
        <dbReference type="SAM" id="SignalP"/>
    </source>
</evidence>
<dbReference type="Gene3D" id="3.40.50.1820">
    <property type="entry name" value="alpha/beta hydrolase"/>
    <property type="match status" value="1"/>
</dbReference>
<feature type="chain" id="PRO_5012454045" description="feruloyl esterase" evidence="8">
    <location>
        <begin position="18"/>
        <end position="300"/>
    </location>
</feature>
<dbReference type="PANTHER" id="PTHR46640:SF1">
    <property type="entry name" value="FUNGAL LIPASE-LIKE DOMAIN-CONTAINING PROTEIN-RELATED"/>
    <property type="match status" value="1"/>
</dbReference>
<keyword evidence="4" id="KW-0378">Hydrolase</keyword>
<dbReference type="RefSeq" id="XP_040689573.1">
    <property type="nucleotide sequence ID" value="XM_040828098.1"/>
</dbReference>
<evidence type="ECO:0000259" key="10">
    <source>
        <dbReference type="Pfam" id="PF03893"/>
    </source>
</evidence>
<evidence type="ECO:0000256" key="1">
    <source>
        <dbReference type="ARBA" id="ARBA00013091"/>
    </source>
</evidence>
<gene>
    <name evidence="11" type="ORF">ASPWEDRAFT_109605</name>
</gene>
<dbReference type="GeneID" id="63743946"/>
<dbReference type="InterPro" id="IPR005592">
    <property type="entry name" value="Mono/diacylglycerol_lipase_N"/>
</dbReference>
<evidence type="ECO:0000256" key="3">
    <source>
        <dbReference type="ARBA" id="ARBA00022729"/>
    </source>
</evidence>
<evidence type="ECO:0000256" key="2">
    <source>
        <dbReference type="ARBA" id="ARBA00022487"/>
    </source>
</evidence>
<dbReference type="AlphaFoldDB" id="A0A1L9RM36"/>
<comment type="catalytic activity">
    <reaction evidence="5">
        <text>feruloyl-polysaccharide + H2O = ferulate + polysaccharide.</text>
        <dbReference type="EC" id="3.1.1.73"/>
    </reaction>
</comment>
<dbReference type="VEuPathDB" id="FungiDB:ASPWEDRAFT_109605"/>
<dbReference type="Pfam" id="PF01764">
    <property type="entry name" value="Lipase_3"/>
    <property type="match status" value="1"/>
</dbReference>
<evidence type="ECO:0000256" key="6">
    <source>
        <dbReference type="ARBA" id="ARBA00037991"/>
    </source>
</evidence>
<dbReference type="OrthoDB" id="426718at2759"/>
<dbReference type="Proteomes" id="UP000184383">
    <property type="component" value="Unassembled WGS sequence"/>
</dbReference>
<evidence type="ECO:0000256" key="5">
    <source>
        <dbReference type="ARBA" id="ARBA00034075"/>
    </source>
</evidence>
<sequence>MFDILFGIIASLLLVQAAPSPVLFTKADVDSSVLNNLDLFAQYSAASYCLENLNSSNTKLECSVGNCPLVEAASTVTLDEFDESSSFGDVTGFIAADETNKLLVLSFRGSSDIANWIADLDFGLTDGSDLCSGCKVHSGFWEAWGTVSDNITSIIESATAKYPNYELAFTGHSYGAALAAVAAVVFRNSGYTVQLYNYGQPRIGNLALADYITNVTDKGDNYRVTHTDDIVPKLPPKLLGYHHASPEYWITSGNNVTVTTADVDVVTGVDSTDGNDGTTADSRTAHRWYFGYISECSTLY</sequence>
<feature type="domain" description="Fungal lipase-type" evidence="9">
    <location>
        <begin position="104"/>
        <end position="237"/>
    </location>
</feature>
<reference evidence="12" key="1">
    <citation type="journal article" date="2017" name="Genome Biol.">
        <title>Comparative genomics reveals high biological diversity and specific adaptations in the industrially and medically important fungal genus Aspergillus.</title>
        <authorList>
            <person name="de Vries R.P."/>
            <person name="Riley R."/>
            <person name="Wiebenga A."/>
            <person name="Aguilar-Osorio G."/>
            <person name="Amillis S."/>
            <person name="Uchima C.A."/>
            <person name="Anderluh G."/>
            <person name="Asadollahi M."/>
            <person name="Askin M."/>
            <person name="Barry K."/>
            <person name="Battaglia E."/>
            <person name="Bayram O."/>
            <person name="Benocci T."/>
            <person name="Braus-Stromeyer S.A."/>
            <person name="Caldana C."/>
            <person name="Canovas D."/>
            <person name="Cerqueira G.C."/>
            <person name="Chen F."/>
            <person name="Chen W."/>
            <person name="Choi C."/>
            <person name="Clum A."/>
            <person name="Dos Santos R.A."/>
            <person name="Damasio A.R."/>
            <person name="Diallinas G."/>
            <person name="Emri T."/>
            <person name="Fekete E."/>
            <person name="Flipphi M."/>
            <person name="Freyberg S."/>
            <person name="Gallo A."/>
            <person name="Gournas C."/>
            <person name="Habgood R."/>
            <person name="Hainaut M."/>
            <person name="Harispe M.L."/>
            <person name="Henrissat B."/>
            <person name="Hilden K.S."/>
            <person name="Hope R."/>
            <person name="Hossain A."/>
            <person name="Karabika E."/>
            <person name="Karaffa L."/>
            <person name="Karanyi Z."/>
            <person name="Krasevec N."/>
            <person name="Kuo A."/>
            <person name="Kusch H."/>
            <person name="LaButti K."/>
            <person name="Lagendijk E.L."/>
            <person name="Lapidus A."/>
            <person name="Levasseur A."/>
            <person name="Lindquist E."/>
            <person name="Lipzen A."/>
            <person name="Logrieco A.F."/>
            <person name="MacCabe A."/>
            <person name="Maekelae M.R."/>
            <person name="Malavazi I."/>
            <person name="Melin P."/>
            <person name="Meyer V."/>
            <person name="Mielnichuk N."/>
            <person name="Miskei M."/>
            <person name="Molnar A.P."/>
            <person name="Mule G."/>
            <person name="Ngan C.Y."/>
            <person name="Orejas M."/>
            <person name="Orosz E."/>
            <person name="Ouedraogo J.P."/>
            <person name="Overkamp K.M."/>
            <person name="Park H.-S."/>
            <person name="Perrone G."/>
            <person name="Piumi F."/>
            <person name="Punt P.J."/>
            <person name="Ram A.F."/>
            <person name="Ramon A."/>
            <person name="Rauscher S."/>
            <person name="Record E."/>
            <person name="Riano-Pachon D.M."/>
            <person name="Robert V."/>
            <person name="Roehrig J."/>
            <person name="Ruller R."/>
            <person name="Salamov A."/>
            <person name="Salih N.S."/>
            <person name="Samson R.A."/>
            <person name="Sandor E."/>
            <person name="Sanguinetti M."/>
            <person name="Schuetze T."/>
            <person name="Sepcic K."/>
            <person name="Shelest E."/>
            <person name="Sherlock G."/>
            <person name="Sophianopoulou V."/>
            <person name="Squina F.M."/>
            <person name="Sun H."/>
            <person name="Susca A."/>
            <person name="Todd R.B."/>
            <person name="Tsang A."/>
            <person name="Unkles S.E."/>
            <person name="van de Wiele N."/>
            <person name="van Rossen-Uffink D."/>
            <person name="Oliveira J.V."/>
            <person name="Vesth T.C."/>
            <person name="Visser J."/>
            <person name="Yu J.-H."/>
            <person name="Zhou M."/>
            <person name="Andersen M.R."/>
            <person name="Archer D.B."/>
            <person name="Baker S.E."/>
            <person name="Benoit I."/>
            <person name="Brakhage A.A."/>
            <person name="Braus G.H."/>
            <person name="Fischer R."/>
            <person name="Frisvad J.C."/>
            <person name="Goldman G.H."/>
            <person name="Houbraken J."/>
            <person name="Oakley B."/>
            <person name="Pocsi I."/>
            <person name="Scazzocchio C."/>
            <person name="Seiboth B."/>
            <person name="vanKuyk P.A."/>
            <person name="Wortman J."/>
            <person name="Dyer P.S."/>
            <person name="Grigoriev I.V."/>
        </authorList>
    </citation>
    <scope>NUCLEOTIDE SEQUENCE [LARGE SCALE GENOMIC DNA]</scope>
    <source>
        <strain evidence="12">DTO 134E9</strain>
    </source>
</reference>
<evidence type="ECO:0000313" key="11">
    <source>
        <dbReference type="EMBL" id="OJJ35897.1"/>
    </source>
</evidence>
<feature type="domain" description="Mono-/di-acylglycerol lipase N-terminal" evidence="10">
    <location>
        <begin position="28"/>
        <end position="74"/>
    </location>
</feature>
<dbReference type="EMBL" id="KV878212">
    <property type="protein sequence ID" value="OJJ35897.1"/>
    <property type="molecule type" value="Genomic_DNA"/>
</dbReference>
<feature type="signal peptide" evidence="8">
    <location>
        <begin position="1"/>
        <end position="17"/>
    </location>
</feature>
<dbReference type="STRING" id="1073089.A0A1L9RM36"/>
<evidence type="ECO:0000256" key="4">
    <source>
        <dbReference type="ARBA" id="ARBA00022801"/>
    </source>
</evidence>
<dbReference type="GO" id="GO:0016042">
    <property type="term" value="P:lipid catabolic process"/>
    <property type="evidence" value="ECO:0007669"/>
    <property type="project" value="InterPro"/>
</dbReference>
<comment type="similarity">
    <text evidence="6">Belongs to the AB hydrolase superfamily. FaeA family.</text>
</comment>
<protein>
    <recommendedName>
        <fullName evidence="1">feruloyl esterase</fullName>
        <ecNumber evidence="1">3.1.1.73</ecNumber>
    </recommendedName>
    <alternativeName>
        <fullName evidence="7">Ferulic acid esterase A</fullName>
    </alternativeName>
</protein>
<dbReference type="SUPFAM" id="SSF53474">
    <property type="entry name" value="alpha/beta-Hydrolases"/>
    <property type="match status" value="1"/>
</dbReference>
<evidence type="ECO:0000256" key="7">
    <source>
        <dbReference type="ARBA" id="ARBA00041313"/>
    </source>
</evidence>
<dbReference type="EC" id="3.1.1.73" evidence="1"/>
<evidence type="ECO:0000259" key="9">
    <source>
        <dbReference type="Pfam" id="PF01764"/>
    </source>
</evidence>
<dbReference type="PANTHER" id="PTHR46640">
    <property type="entry name" value="TRIACYLGLYCEROL LIPASE, PUTATIVE (AFU_ORTHOLOGUE AFUA_6G06510)-RELATED"/>
    <property type="match status" value="1"/>
</dbReference>
<organism evidence="11 12">
    <name type="scientific">Aspergillus wentii DTO 134E9</name>
    <dbReference type="NCBI Taxonomy" id="1073089"/>
    <lineage>
        <taxon>Eukaryota</taxon>
        <taxon>Fungi</taxon>
        <taxon>Dikarya</taxon>
        <taxon>Ascomycota</taxon>
        <taxon>Pezizomycotina</taxon>
        <taxon>Eurotiomycetes</taxon>
        <taxon>Eurotiomycetidae</taxon>
        <taxon>Eurotiales</taxon>
        <taxon>Aspergillaceae</taxon>
        <taxon>Aspergillus</taxon>
        <taxon>Aspergillus subgen. Cremei</taxon>
    </lineage>
</organism>
<name>A0A1L9RM36_ASPWE</name>
<dbReference type="CDD" id="cd00519">
    <property type="entry name" value="Lipase_3"/>
    <property type="match status" value="1"/>
</dbReference>